<accession>A0ABV8EIC1</accession>
<dbReference type="RefSeq" id="WP_353959791.1">
    <property type="nucleotide sequence ID" value="NZ_JAKZGR010000014.1"/>
</dbReference>
<dbReference type="NCBIfam" id="TIGR04183">
    <property type="entry name" value="Por_Secre_tail"/>
    <property type="match status" value="1"/>
</dbReference>
<reference evidence="2" key="1">
    <citation type="journal article" date="2019" name="Int. J. Syst. Evol. Microbiol.">
        <title>The Global Catalogue of Microorganisms (GCM) 10K type strain sequencing project: providing services to taxonomists for standard genome sequencing and annotation.</title>
        <authorList>
            <consortium name="The Broad Institute Genomics Platform"/>
            <consortium name="The Broad Institute Genome Sequencing Center for Infectious Disease"/>
            <person name="Wu L."/>
            <person name="Ma J."/>
        </authorList>
    </citation>
    <scope>NUCLEOTIDE SEQUENCE [LARGE SCALE GENOMIC DNA]</scope>
    <source>
        <strain evidence="2">CECT 8551</strain>
    </source>
</reference>
<protein>
    <submittedName>
        <fullName evidence="1">T9SS type A sorting domain-containing protein</fullName>
    </submittedName>
</protein>
<dbReference type="EMBL" id="JBHSAV010000009">
    <property type="protein sequence ID" value="MFC3975546.1"/>
    <property type="molecule type" value="Genomic_DNA"/>
</dbReference>
<proteinExistence type="predicted"/>
<comment type="caution">
    <text evidence="1">The sequence shown here is derived from an EMBL/GenBank/DDBJ whole genome shotgun (WGS) entry which is preliminary data.</text>
</comment>
<name>A0ABV8EIC1_9BACT</name>
<gene>
    <name evidence="1" type="ORF">ACFOUP_04075</name>
</gene>
<dbReference type="InterPro" id="IPR026444">
    <property type="entry name" value="Secre_tail"/>
</dbReference>
<sequence>MESKYSKNGKIELKLFDASGNEVHSVITSEKKTIVDVRKFKYGFYYLHIIHQEGVIRRQIRIEK</sequence>
<evidence type="ECO:0000313" key="2">
    <source>
        <dbReference type="Proteomes" id="UP001595766"/>
    </source>
</evidence>
<evidence type="ECO:0000313" key="1">
    <source>
        <dbReference type="EMBL" id="MFC3975546.1"/>
    </source>
</evidence>
<dbReference type="Proteomes" id="UP001595766">
    <property type="component" value="Unassembled WGS sequence"/>
</dbReference>
<keyword evidence="2" id="KW-1185">Reference proteome</keyword>
<organism evidence="1 2">
    <name type="scientific">Belliella kenyensis</name>
    <dbReference type="NCBI Taxonomy" id="1472724"/>
    <lineage>
        <taxon>Bacteria</taxon>
        <taxon>Pseudomonadati</taxon>
        <taxon>Bacteroidota</taxon>
        <taxon>Cytophagia</taxon>
        <taxon>Cytophagales</taxon>
        <taxon>Cyclobacteriaceae</taxon>
        <taxon>Belliella</taxon>
    </lineage>
</organism>